<sequence>MKRKIAIKRLTISDLGLFKAHFDSNKQPDGTQKGGKQKSINLNSDVFIKRLYPNIPENKRDMKVKLSIYGPGLANTPHIVNRSIRKSSASKNWRLNGEFVRDPEISDGYIDRYHNLQEGDLALFEFFGNDEPDKVKLVLISQGNIEDKNLYPVLNNYLGTSKMVSIDEAQVSDLMNLITDLKDEHPAQSILLNTDELELAALGGAIAFSVPVTERSVNFEAVTRPSLRSISPELFHKAKEKAEQNGEDGEEIINSYLEALHPGEFEWSSKSNAVSPYDFRLTDHSKTLFIEVKSTSSNFANKFHISINELKQAIWAKGEYHIYRVYNITEEGAKLRKSGNIKEFATEVLKQLVQLPQGVVADGITVDPVVLADKFSFGEEIDIELEDDIS</sequence>
<dbReference type="RefSeq" id="WP_377489786.1">
    <property type="nucleotide sequence ID" value="NZ_JBHUOX010000024.1"/>
</dbReference>
<gene>
    <name evidence="2" type="ORF">ACFS7Z_22215</name>
</gene>
<keyword evidence="3" id="KW-1185">Reference proteome</keyword>
<evidence type="ECO:0000259" key="1">
    <source>
        <dbReference type="Pfam" id="PF13020"/>
    </source>
</evidence>
<dbReference type="InterPro" id="IPR024975">
    <property type="entry name" value="NOV_C"/>
</dbReference>
<feature type="domain" description="Protein NO VEIN C-terminal" evidence="1">
    <location>
        <begin position="250"/>
        <end position="331"/>
    </location>
</feature>
<organism evidence="2 3">
    <name type="scientific">Pontibacter toksunensis</name>
    <dbReference type="NCBI Taxonomy" id="1332631"/>
    <lineage>
        <taxon>Bacteria</taxon>
        <taxon>Pseudomonadati</taxon>
        <taxon>Bacteroidota</taxon>
        <taxon>Cytophagia</taxon>
        <taxon>Cytophagales</taxon>
        <taxon>Hymenobacteraceae</taxon>
        <taxon>Pontibacter</taxon>
    </lineage>
</organism>
<reference evidence="3" key="1">
    <citation type="journal article" date="2019" name="Int. J. Syst. Evol. Microbiol.">
        <title>The Global Catalogue of Microorganisms (GCM) 10K type strain sequencing project: providing services to taxonomists for standard genome sequencing and annotation.</title>
        <authorList>
            <consortium name="The Broad Institute Genomics Platform"/>
            <consortium name="The Broad Institute Genome Sequencing Center for Infectious Disease"/>
            <person name="Wu L."/>
            <person name="Ma J."/>
        </authorList>
    </citation>
    <scope>NUCLEOTIDE SEQUENCE [LARGE SCALE GENOMIC DNA]</scope>
    <source>
        <strain evidence="3">KCTC 23984</strain>
    </source>
</reference>
<evidence type="ECO:0000313" key="3">
    <source>
        <dbReference type="Proteomes" id="UP001597641"/>
    </source>
</evidence>
<name>A0ABW6C386_9BACT</name>
<proteinExistence type="predicted"/>
<evidence type="ECO:0000313" key="2">
    <source>
        <dbReference type="EMBL" id="MFD3003094.1"/>
    </source>
</evidence>
<comment type="caution">
    <text evidence="2">The sequence shown here is derived from an EMBL/GenBank/DDBJ whole genome shotgun (WGS) entry which is preliminary data.</text>
</comment>
<protein>
    <submittedName>
        <fullName evidence="2">Protein NO VEIN domain-containing protein</fullName>
    </submittedName>
</protein>
<dbReference type="Proteomes" id="UP001597641">
    <property type="component" value="Unassembled WGS sequence"/>
</dbReference>
<dbReference type="EMBL" id="JBHUOX010000024">
    <property type="protein sequence ID" value="MFD3003094.1"/>
    <property type="molecule type" value="Genomic_DNA"/>
</dbReference>
<dbReference type="Pfam" id="PF13020">
    <property type="entry name" value="NOV_C"/>
    <property type="match status" value="1"/>
</dbReference>
<accession>A0ABW6C386</accession>